<protein>
    <submittedName>
        <fullName evidence="1">Uncharacterized protein</fullName>
    </submittedName>
</protein>
<name>A0ABT3JYE6_9XANT</name>
<accession>A0ABT3JYE6</accession>
<sequence length="66" mass="7186">MAFRQFPAIGPDGETYVIIEFKDEKSGNDEGDGNGAPRYELADGRHLIRRGRQYVTAGGELTLSAA</sequence>
<comment type="caution">
    <text evidence="1">The sequence shown here is derived from an EMBL/GenBank/DDBJ whole genome shotgun (WGS) entry which is preliminary data.</text>
</comment>
<dbReference type="RefSeq" id="WP_265128495.1">
    <property type="nucleotide sequence ID" value="NZ_JAPCHY010000011.1"/>
</dbReference>
<dbReference type="EMBL" id="JAPCHY010000011">
    <property type="protein sequence ID" value="MCW4473512.1"/>
    <property type="molecule type" value="Genomic_DNA"/>
</dbReference>
<gene>
    <name evidence="1" type="ORF">OK345_13480</name>
</gene>
<reference evidence="1 2" key="1">
    <citation type="submission" date="2022-10" db="EMBL/GenBank/DDBJ databases">
        <title>Xanthomonas sp. H13-6.</title>
        <authorList>
            <person name="Liu X."/>
            <person name="Deng Z."/>
            <person name="Jiang Y."/>
            <person name="Yu T."/>
            <person name="Ai J."/>
        </authorList>
    </citation>
    <scope>NUCLEOTIDE SEQUENCE [LARGE SCALE GENOMIC DNA]</scope>
    <source>
        <strain evidence="1 2">H13-6</strain>
    </source>
</reference>
<evidence type="ECO:0000313" key="1">
    <source>
        <dbReference type="EMBL" id="MCW4473512.1"/>
    </source>
</evidence>
<organism evidence="1 2">
    <name type="scientific">Xanthomonas chitinilytica</name>
    <dbReference type="NCBI Taxonomy" id="2989819"/>
    <lineage>
        <taxon>Bacteria</taxon>
        <taxon>Pseudomonadati</taxon>
        <taxon>Pseudomonadota</taxon>
        <taxon>Gammaproteobacteria</taxon>
        <taxon>Lysobacterales</taxon>
        <taxon>Lysobacteraceae</taxon>
        <taxon>Xanthomonas</taxon>
    </lineage>
</organism>
<keyword evidence="2" id="KW-1185">Reference proteome</keyword>
<proteinExistence type="predicted"/>
<evidence type="ECO:0000313" key="2">
    <source>
        <dbReference type="Proteomes" id="UP001209922"/>
    </source>
</evidence>
<dbReference type="Proteomes" id="UP001209922">
    <property type="component" value="Unassembled WGS sequence"/>
</dbReference>